<proteinExistence type="inferred from homology"/>
<dbReference type="SMART" id="SM00363">
    <property type="entry name" value="S4"/>
    <property type="match status" value="1"/>
</dbReference>
<dbReference type="SMART" id="SM01390">
    <property type="entry name" value="Ribosomal_S4"/>
    <property type="match status" value="1"/>
</dbReference>
<evidence type="ECO:0000256" key="6">
    <source>
        <dbReference type="ARBA" id="ARBA00035254"/>
    </source>
</evidence>
<keyword evidence="4 7" id="KW-0689">Ribosomal protein</keyword>
<protein>
    <recommendedName>
        <fullName evidence="6 7">Small ribosomal subunit protein uS4</fullName>
    </recommendedName>
</protein>
<evidence type="ECO:0000313" key="11">
    <source>
        <dbReference type="EMBL" id="KKR41177.1"/>
    </source>
</evidence>
<dbReference type="PROSITE" id="PS50889">
    <property type="entry name" value="S4"/>
    <property type="match status" value="1"/>
</dbReference>
<comment type="function">
    <text evidence="7">With S5 and S12 plays an important role in translational accuracy.</text>
</comment>
<keyword evidence="2 7" id="KW-0699">rRNA-binding</keyword>
<dbReference type="Proteomes" id="UP000034072">
    <property type="component" value="Unassembled WGS sequence"/>
</dbReference>
<dbReference type="AlphaFoldDB" id="A0A0G0TTH1"/>
<dbReference type="Gene3D" id="3.10.290.10">
    <property type="entry name" value="RNA-binding S4 domain"/>
    <property type="match status" value="1"/>
</dbReference>
<evidence type="ECO:0000259" key="10">
    <source>
        <dbReference type="SMART" id="SM01390"/>
    </source>
</evidence>
<evidence type="ECO:0000256" key="7">
    <source>
        <dbReference type="HAMAP-Rule" id="MF_01306"/>
    </source>
</evidence>
<keyword evidence="5 7" id="KW-0687">Ribonucleoprotein</keyword>
<dbReference type="InterPro" id="IPR018079">
    <property type="entry name" value="Ribosomal_uS4_CS"/>
</dbReference>
<dbReference type="PANTHER" id="PTHR11831">
    <property type="entry name" value="30S 40S RIBOSOMAL PROTEIN"/>
    <property type="match status" value="1"/>
</dbReference>
<dbReference type="NCBIfam" id="NF003717">
    <property type="entry name" value="PRK05327.1"/>
    <property type="match status" value="1"/>
</dbReference>
<dbReference type="InterPro" id="IPR022801">
    <property type="entry name" value="Ribosomal_uS4"/>
</dbReference>
<feature type="domain" description="RNA-binding S4" evidence="9">
    <location>
        <begin position="98"/>
        <end position="160"/>
    </location>
</feature>
<evidence type="ECO:0000313" key="12">
    <source>
        <dbReference type="Proteomes" id="UP000034072"/>
    </source>
</evidence>
<dbReference type="InterPro" id="IPR036986">
    <property type="entry name" value="S4_RNA-bd_sf"/>
</dbReference>
<comment type="similarity">
    <text evidence="1 7 8">Belongs to the universal ribosomal protein uS4 family.</text>
</comment>
<evidence type="ECO:0000259" key="9">
    <source>
        <dbReference type="SMART" id="SM00363"/>
    </source>
</evidence>
<dbReference type="PROSITE" id="PS00632">
    <property type="entry name" value="RIBOSOMAL_S4"/>
    <property type="match status" value="1"/>
</dbReference>
<dbReference type="GO" id="GO:0015935">
    <property type="term" value="C:small ribosomal subunit"/>
    <property type="evidence" value="ECO:0007669"/>
    <property type="project" value="InterPro"/>
</dbReference>
<feature type="domain" description="Small ribosomal subunit protein uS4 N-terminal" evidence="10">
    <location>
        <begin position="3"/>
        <end position="97"/>
    </location>
</feature>
<keyword evidence="3 7" id="KW-0694">RNA-binding</keyword>
<dbReference type="EMBL" id="LBXZ01000001">
    <property type="protein sequence ID" value="KKR41177.1"/>
    <property type="molecule type" value="Genomic_DNA"/>
</dbReference>
<dbReference type="GO" id="GO:0006412">
    <property type="term" value="P:translation"/>
    <property type="evidence" value="ECO:0007669"/>
    <property type="project" value="UniProtKB-UniRule"/>
</dbReference>
<sequence>MARYLGPREKVERRVGERLFLKGDRSYSPKAAVTRRPYPPGQHTRRNNKISEFGQQLMAKQKVRATYRMLEKQFKNGIKHALESREEPYTEIIGKLENRLDNTVFRSGFAQSRDQARQLVSHGHILVNGKKVNIPSYTVKRNDIISVREGSKKTKYFTTLLPVWFPAYQGPGWIEINKEKVEAKVKGQATLEESGLKMEDLQAVVEYYSR</sequence>
<dbReference type="Pfam" id="PF00163">
    <property type="entry name" value="Ribosomal_S4"/>
    <property type="match status" value="1"/>
</dbReference>
<dbReference type="GO" id="GO:0042274">
    <property type="term" value="P:ribosomal small subunit biogenesis"/>
    <property type="evidence" value="ECO:0007669"/>
    <property type="project" value="TreeGrafter"/>
</dbReference>
<comment type="caution">
    <text evidence="11">The sequence shown here is derived from an EMBL/GenBank/DDBJ whole genome shotgun (WGS) entry which is preliminary data.</text>
</comment>
<organism evidence="11 12">
    <name type="scientific">Candidatus Yanofskybacteria bacterium GW2011_GWE2_40_11</name>
    <dbReference type="NCBI Taxonomy" id="1619033"/>
    <lineage>
        <taxon>Bacteria</taxon>
        <taxon>Candidatus Yanofskyibacteriota</taxon>
    </lineage>
</organism>
<dbReference type="NCBIfam" id="TIGR01017">
    <property type="entry name" value="rpsD_bact"/>
    <property type="match status" value="1"/>
</dbReference>
<dbReference type="GO" id="GO:0019843">
    <property type="term" value="F:rRNA binding"/>
    <property type="evidence" value="ECO:0007669"/>
    <property type="project" value="UniProtKB-UniRule"/>
</dbReference>
<name>A0A0G0TTH1_9BACT</name>
<dbReference type="PANTHER" id="PTHR11831:SF4">
    <property type="entry name" value="SMALL RIBOSOMAL SUBUNIT PROTEIN US4M"/>
    <property type="match status" value="1"/>
</dbReference>
<evidence type="ECO:0000256" key="3">
    <source>
        <dbReference type="ARBA" id="ARBA00022884"/>
    </source>
</evidence>
<evidence type="ECO:0000256" key="8">
    <source>
        <dbReference type="RuleBase" id="RU003699"/>
    </source>
</evidence>
<dbReference type="Pfam" id="PF01479">
    <property type="entry name" value="S4"/>
    <property type="match status" value="1"/>
</dbReference>
<evidence type="ECO:0000256" key="5">
    <source>
        <dbReference type="ARBA" id="ARBA00023274"/>
    </source>
</evidence>
<reference evidence="11 12" key="1">
    <citation type="journal article" date="2015" name="Nature">
        <title>rRNA introns, odd ribosomes, and small enigmatic genomes across a large radiation of phyla.</title>
        <authorList>
            <person name="Brown C.T."/>
            <person name="Hug L.A."/>
            <person name="Thomas B.C."/>
            <person name="Sharon I."/>
            <person name="Castelle C.J."/>
            <person name="Singh A."/>
            <person name="Wilkins M.J."/>
            <person name="Williams K.H."/>
            <person name="Banfield J.F."/>
        </authorList>
    </citation>
    <scope>NUCLEOTIDE SEQUENCE [LARGE SCALE GENOMIC DNA]</scope>
</reference>
<dbReference type="GO" id="GO:0003735">
    <property type="term" value="F:structural constituent of ribosome"/>
    <property type="evidence" value="ECO:0007669"/>
    <property type="project" value="InterPro"/>
</dbReference>
<evidence type="ECO:0000256" key="1">
    <source>
        <dbReference type="ARBA" id="ARBA00007465"/>
    </source>
</evidence>
<gene>
    <name evidence="7" type="primary">rpsD</name>
    <name evidence="11" type="ORF">UT75_C0001G0081</name>
</gene>
<dbReference type="HAMAP" id="MF_01306_B">
    <property type="entry name" value="Ribosomal_uS4_B"/>
    <property type="match status" value="1"/>
</dbReference>
<dbReference type="InterPro" id="IPR002942">
    <property type="entry name" value="S4_RNA-bd"/>
</dbReference>
<accession>A0A0G0TTH1</accession>
<evidence type="ECO:0000256" key="4">
    <source>
        <dbReference type="ARBA" id="ARBA00022980"/>
    </source>
</evidence>
<dbReference type="CDD" id="cd00165">
    <property type="entry name" value="S4"/>
    <property type="match status" value="1"/>
</dbReference>
<dbReference type="Gene3D" id="1.10.1050.10">
    <property type="entry name" value="Ribosomal Protein S4 Delta 41, Chain A, domain 1"/>
    <property type="match status" value="1"/>
</dbReference>
<dbReference type="FunFam" id="3.10.290.10:FF:000001">
    <property type="entry name" value="30S ribosomal protein S4"/>
    <property type="match status" value="1"/>
</dbReference>
<comment type="function">
    <text evidence="7">One of the primary rRNA binding proteins, it binds directly to 16S rRNA where it nucleates assembly of the body of the 30S subunit.</text>
</comment>
<dbReference type="InterPro" id="IPR001912">
    <property type="entry name" value="Ribosomal_uS4_N"/>
</dbReference>
<dbReference type="SUPFAM" id="SSF55174">
    <property type="entry name" value="Alpha-L RNA-binding motif"/>
    <property type="match status" value="1"/>
</dbReference>
<evidence type="ECO:0000256" key="2">
    <source>
        <dbReference type="ARBA" id="ARBA00022730"/>
    </source>
</evidence>
<dbReference type="InterPro" id="IPR005709">
    <property type="entry name" value="Ribosomal_uS4_bac-type"/>
</dbReference>
<comment type="subunit">
    <text evidence="7">Part of the 30S ribosomal subunit. Contacts protein S5. The interaction surface between S4 and S5 is involved in control of translational fidelity.</text>
</comment>